<dbReference type="PANTHER" id="PTHR36539">
    <property type="entry name" value="ETHANOLAMINE UTILIZATION PROTEIN EUTN"/>
    <property type="match status" value="1"/>
</dbReference>
<evidence type="ECO:0000256" key="3">
    <source>
        <dbReference type="ARBA" id="ARBA00024446"/>
    </source>
</evidence>
<dbReference type="InterPro" id="IPR004992">
    <property type="entry name" value="EutN_CcmL"/>
</dbReference>
<dbReference type="SUPFAM" id="SSF159133">
    <property type="entry name" value="EutN/CcmL-like"/>
    <property type="match status" value="1"/>
</dbReference>
<protein>
    <submittedName>
        <fullName evidence="4">Ethanolamine utilization protein eutN</fullName>
    </submittedName>
</protein>
<dbReference type="Proteomes" id="UP000377798">
    <property type="component" value="Unassembled WGS sequence"/>
</dbReference>
<dbReference type="EMBL" id="CAACYI010000001">
    <property type="protein sequence ID" value="VFB17265.1"/>
    <property type="molecule type" value="Genomic_DNA"/>
</dbReference>
<reference evidence="4 5" key="1">
    <citation type="submission" date="2019-02" db="EMBL/GenBank/DDBJ databases">
        <authorList>
            <consortium name="Pathogen Informatics"/>
        </authorList>
    </citation>
    <scope>NUCLEOTIDE SEQUENCE [LARGE SCALE GENOMIC DNA]</scope>
    <source>
        <strain evidence="4 5">3012STDY7089603</strain>
    </source>
</reference>
<dbReference type="AlphaFoldDB" id="A0A8H2MAG9"/>
<dbReference type="RefSeq" id="WP_034440893.1">
    <property type="nucleotide sequence ID" value="NZ_CAACYI010000001.1"/>
</dbReference>
<sequence length="88" mass="9239">MQLAKVVGNIVATQKLEELNGHKLLLISPFEPKDGSYSQTKVAVDTVGAGNGETVLIVSGSSARNQFSNGAPIDLAIVGIVDEIEMSR</sequence>
<evidence type="ECO:0000256" key="1">
    <source>
        <dbReference type="ARBA" id="ARBA00023587"/>
    </source>
</evidence>
<evidence type="ECO:0000256" key="2">
    <source>
        <dbReference type="ARBA" id="ARBA00023669"/>
    </source>
</evidence>
<evidence type="ECO:0000313" key="5">
    <source>
        <dbReference type="Proteomes" id="UP000377798"/>
    </source>
</evidence>
<accession>A0A8H2MAG9</accession>
<dbReference type="Pfam" id="PF03319">
    <property type="entry name" value="EutN_CcmL"/>
    <property type="match status" value="1"/>
</dbReference>
<comment type="subcellular location">
    <subcellularLocation>
        <location evidence="1">Carboxysome</location>
    </subcellularLocation>
</comment>
<dbReference type="GO" id="GO:0031470">
    <property type="term" value="C:carboxysome"/>
    <property type="evidence" value="ECO:0007669"/>
    <property type="project" value="UniProtKB-SubCell"/>
</dbReference>
<gene>
    <name evidence="4" type="primary">eutN_1</name>
    <name evidence="4" type="ORF">NCTC13150_01852</name>
</gene>
<dbReference type="Gene3D" id="2.40.50.220">
    <property type="entry name" value="EutN/Ccml"/>
    <property type="match status" value="1"/>
</dbReference>
<dbReference type="PROSITE" id="PS51932">
    <property type="entry name" value="BMV"/>
    <property type="match status" value="1"/>
</dbReference>
<keyword evidence="2" id="KW-1282">Carboxysome</keyword>
<dbReference type="InterPro" id="IPR036677">
    <property type="entry name" value="EutN_CcmL_sf"/>
</dbReference>
<proteinExistence type="predicted"/>
<keyword evidence="3" id="KW-1283">Bacterial microcompartment</keyword>
<keyword evidence="5" id="KW-1185">Reference proteome</keyword>
<dbReference type="PANTHER" id="PTHR36539:SF1">
    <property type="entry name" value="BACTERIAL MICROCOMPARTMENT SHELL VERTEX PROTEIN EUTN"/>
    <property type="match status" value="1"/>
</dbReference>
<organism evidence="4 5">
    <name type="scientific">Urinicoccus massiliensis</name>
    <dbReference type="NCBI Taxonomy" id="1723382"/>
    <lineage>
        <taxon>Bacteria</taxon>
        <taxon>Bacillati</taxon>
        <taxon>Bacillota</taxon>
        <taxon>Tissierellia</taxon>
        <taxon>Tissierellales</taxon>
        <taxon>Peptoniphilaceae</taxon>
        <taxon>Urinicoccus</taxon>
    </lineage>
</organism>
<evidence type="ECO:0000313" key="4">
    <source>
        <dbReference type="EMBL" id="VFB17265.1"/>
    </source>
</evidence>
<comment type="caution">
    <text evidence="4">The sequence shown here is derived from an EMBL/GenBank/DDBJ whole genome shotgun (WGS) entry which is preliminary data.</text>
</comment>
<dbReference type="CDD" id="cd01614">
    <property type="entry name" value="EutN_CcmL"/>
    <property type="match status" value="1"/>
</dbReference>
<name>A0A8H2MAG9_9FIRM</name>